<accession>A0ABP8NY45</accession>
<sequence>MNTVTDGPFNRIARDDERTFMLTTAINWILGSVGTVAAGSSGYQIQPGTLPFGS</sequence>
<keyword evidence="2" id="KW-1185">Reference proteome</keyword>
<protein>
    <submittedName>
        <fullName evidence="1">Uncharacterized protein</fullName>
    </submittedName>
</protein>
<proteinExistence type="predicted"/>
<gene>
    <name evidence="1" type="ORF">GCM10023094_08480</name>
</gene>
<evidence type="ECO:0000313" key="1">
    <source>
        <dbReference type="EMBL" id="GAA4473895.1"/>
    </source>
</evidence>
<evidence type="ECO:0000313" key="2">
    <source>
        <dbReference type="Proteomes" id="UP001501183"/>
    </source>
</evidence>
<dbReference type="EMBL" id="BAABFB010000021">
    <property type="protein sequence ID" value="GAA4473895.1"/>
    <property type="molecule type" value="Genomic_DNA"/>
</dbReference>
<name>A0ABP8NY45_9NOCA</name>
<comment type="caution">
    <text evidence="1">The sequence shown here is derived from an EMBL/GenBank/DDBJ whole genome shotgun (WGS) entry which is preliminary data.</text>
</comment>
<organism evidence="1 2">
    <name type="scientific">Rhodococcus olei</name>
    <dbReference type="NCBI Taxonomy" id="2161675"/>
    <lineage>
        <taxon>Bacteria</taxon>
        <taxon>Bacillati</taxon>
        <taxon>Actinomycetota</taxon>
        <taxon>Actinomycetes</taxon>
        <taxon>Mycobacteriales</taxon>
        <taxon>Nocardiaceae</taxon>
        <taxon>Rhodococcus</taxon>
    </lineage>
</organism>
<dbReference type="Proteomes" id="UP001501183">
    <property type="component" value="Unassembled WGS sequence"/>
</dbReference>
<reference evidence="2" key="1">
    <citation type="journal article" date="2019" name="Int. J. Syst. Evol. Microbiol.">
        <title>The Global Catalogue of Microorganisms (GCM) 10K type strain sequencing project: providing services to taxonomists for standard genome sequencing and annotation.</title>
        <authorList>
            <consortium name="The Broad Institute Genomics Platform"/>
            <consortium name="The Broad Institute Genome Sequencing Center for Infectious Disease"/>
            <person name="Wu L."/>
            <person name="Ma J."/>
        </authorList>
    </citation>
    <scope>NUCLEOTIDE SEQUENCE [LARGE SCALE GENOMIC DNA]</scope>
    <source>
        <strain evidence="2">JCM 32206</strain>
    </source>
</reference>